<evidence type="ECO:0000313" key="2">
    <source>
        <dbReference type="Proteomes" id="UP001208888"/>
    </source>
</evidence>
<dbReference type="RefSeq" id="WP_028723020.1">
    <property type="nucleotide sequence ID" value="NZ_CP054912.1"/>
</dbReference>
<reference evidence="1" key="1">
    <citation type="submission" date="2022-06" db="EMBL/GenBank/DDBJ databases">
        <title>Dynamics of rice microbiomes reveals core vertical transmitted seed endophytes.</title>
        <authorList>
            <person name="Liao K."/>
            <person name="Zhang X."/>
        </authorList>
    </citation>
    <scope>NUCLEOTIDE SEQUENCE</scope>
    <source>
        <strain evidence="1">JT1-17</strain>
    </source>
</reference>
<organism evidence="1 2">
    <name type="scientific">Pantoea ananas</name>
    <name type="common">Erwinia uredovora</name>
    <dbReference type="NCBI Taxonomy" id="553"/>
    <lineage>
        <taxon>Bacteria</taxon>
        <taxon>Pseudomonadati</taxon>
        <taxon>Pseudomonadota</taxon>
        <taxon>Gammaproteobacteria</taxon>
        <taxon>Enterobacterales</taxon>
        <taxon>Erwiniaceae</taxon>
        <taxon>Pantoea</taxon>
    </lineage>
</organism>
<dbReference type="EMBL" id="JANFVX010000019">
    <property type="protein sequence ID" value="MCW0345803.1"/>
    <property type="molecule type" value="Genomic_DNA"/>
</dbReference>
<evidence type="ECO:0000313" key="1">
    <source>
        <dbReference type="EMBL" id="MCW0345803.1"/>
    </source>
</evidence>
<protein>
    <submittedName>
        <fullName evidence="1">Uncharacterized protein</fullName>
    </submittedName>
</protein>
<accession>A0AAJ1D230</accession>
<gene>
    <name evidence="1" type="ORF">NB703_003896</name>
</gene>
<comment type="caution">
    <text evidence="1">The sequence shown here is derived from an EMBL/GenBank/DDBJ whole genome shotgun (WGS) entry which is preliminary data.</text>
</comment>
<sequence length="74" mass="8039">MNHATITLDDLARLEHLRNAGRLACDAAALRDCCTPPEPADSEQLASLLFLITGQLDDVVTRCRDGWMNGEVSA</sequence>
<name>A0AAJ1D230_PANAN</name>
<dbReference type="AlphaFoldDB" id="A0AAJ1D230"/>
<dbReference type="Proteomes" id="UP001208888">
    <property type="component" value="Unassembled WGS sequence"/>
</dbReference>
<proteinExistence type="predicted"/>